<evidence type="ECO:0000313" key="4">
    <source>
        <dbReference type="Proteomes" id="UP000185999"/>
    </source>
</evidence>
<organism evidence="3 4">
    <name type="scientific">Neptunomonas antarctica</name>
    <dbReference type="NCBI Taxonomy" id="619304"/>
    <lineage>
        <taxon>Bacteria</taxon>
        <taxon>Pseudomonadati</taxon>
        <taxon>Pseudomonadota</taxon>
        <taxon>Gammaproteobacteria</taxon>
        <taxon>Oceanospirillales</taxon>
        <taxon>Oceanospirillaceae</taxon>
        <taxon>Neptunomonas</taxon>
    </lineage>
</organism>
<keyword evidence="3" id="KW-0449">Lipoprotein</keyword>
<dbReference type="PANTHER" id="PTHR12558:SF13">
    <property type="entry name" value="CELL DIVISION CYCLE PROTEIN 27 HOMOLOG"/>
    <property type="match status" value="1"/>
</dbReference>
<dbReference type="InterPro" id="IPR014266">
    <property type="entry name" value="PEP-CTERM_TPR_PrsT"/>
</dbReference>
<dbReference type="PROSITE" id="PS50005">
    <property type="entry name" value="TPR"/>
    <property type="match status" value="1"/>
</dbReference>
<dbReference type="STRING" id="619304.SAMN05421760_104171"/>
<dbReference type="EMBL" id="FTOE01000004">
    <property type="protein sequence ID" value="SIS75168.1"/>
    <property type="molecule type" value="Genomic_DNA"/>
</dbReference>
<accession>A0A1N7LMV6</accession>
<keyword evidence="2" id="KW-0732">Signal</keyword>
<gene>
    <name evidence="3" type="ORF">SAMN05421760_104171</name>
</gene>
<evidence type="ECO:0000256" key="1">
    <source>
        <dbReference type="PROSITE-ProRule" id="PRU00339"/>
    </source>
</evidence>
<dbReference type="Gene3D" id="1.25.40.10">
    <property type="entry name" value="Tetratricopeptide repeat domain"/>
    <property type="match status" value="4"/>
</dbReference>
<keyword evidence="4" id="KW-1185">Reference proteome</keyword>
<dbReference type="AlphaFoldDB" id="A0A1N7LMV6"/>
<dbReference type="InterPro" id="IPR019734">
    <property type="entry name" value="TPR_rpt"/>
</dbReference>
<evidence type="ECO:0000256" key="2">
    <source>
        <dbReference type="SAM" id="SignalP"/>
    </source>
</evidence>
<dbReference type="SUPFAM" id="SSF48452">
    <property type="entry name" value="TPR-like"/>
    <property type="match status" value="4"/>
</dbReference>
<evidence type="ECO:0000313" key="3">
    <source>
        <dbReference type="EMBL" id="SIS75168.1"/>
    </source>
</evidence>
<dbReference type="Pfam" id="PF14559">
    <property type="entry name" value="TPR_19"/>
    <property type="match status" value="3"/>
</dbReference>
<dbReference type="NCBIfam" id="TIGR02917">
    <property type="entry name" value="PEP_TPR_lipo"/>
    <property type="match status" value="1"/>
</dbReference>
<dbReference type="SMART" id="SM00028">
    <property type="entry name" value="TPR"/>
    <property type="match status" value="12"/>
</dbReference>
<reference evidence="4" key="1">
    <citation type="submission" date="2017-01" db="EMBL/GenBank/DDBJ databases">
        <authorList>
            <person name="Varghese N."/>
            <person name="Submissions S."/>
        </authorList>
    </citation>
    <scope>NUCLEOTIDE SEQUENCE [LARGE SCALE GENOMIC DNA]</scope>
    <source>
        <strain evidence="4">DSM 22306</strain>
    </source>
</reference>
<dbReference type="InterPro" id="IPR011990">
    <property type="entry name" value="TPR-like_helical_dom_sf"/>
</dbReference>
<dbReference type="PANTHER" id="PTHR12558">
    <property type="entry name" value="CELL DIVISION CYCLE 16,23,27"/>
    <property type="match status" value="1"/>
</dbReference>
<dbReference type="Proteomes" id="UP000185999">
    <property type="component" value="Unassembled WGS sequence"/>
</dbReference>
<name>A0A1N7LMV6_9GAMM</name>
<proteinExistence type="predicted"/>
<sequence>MKLVVAVLLFALLYPAAAFSGEDARFDEAVTYLNENEVQSAVILLKNILQENPDNLKARNLLAYVYMKTGQFISAAKEYGHVVRLSPGSNEALLMQAEMYQLYGDYASVLKLLDPELIFEPKQKAEAHAILGLTYMGLKNEKKAEAEFVLAIDSAESPRAYAGYATLAMFRRDYVNAHEYVDIAIKSSSGDVGLTTKANIFLSEGDYAKALVTYEQAEQKRGPTYNINLGKTEALYHLGRYEDADKYIDQYIEIQKYDVRANYLKAVIALASGDFSAAKEATDRSLATGIFHYPTYLAAGYANYLDQNLNQAERYLSIFLSQNLGADTNKVERLLANIYFELGQPESAVSLIEKLTSRENYKTAVAVAFGEDAREKFDQDIQLLDRQTLDRLQTKLAIGKFLLGDADAAIRELTQALPNAELKEPILTLLVLSYLQANNSKYALEAIDAYIEENESAYVYFLKAEVLRSQFKLKEAGEAFDKSLAAEPDYVSALIGKSKVALGQGKIVEAKELLNRAKQQDPSNPATYIQLAEIAKMRREYVALKDIIEEAASLTQKEPEIVVMLTNYYLAMNQVDTAMKVIQAPYEAMRDNPMLVSSFARTMIAAGQYEQGLPLLERLVQANIGRSDHTVLLAETLAKLGHADTALLKLDSVLVNHPDHTFAIYKKVDVLLESGQIEKARSFSHSLSLNPQTEDLSYRVTGDIEFHQGNWAEAVRNYKRILTSISDPAQVRKLVQAMNLLGETEELEGILRDYVRNYPQDLSWRNELAILLMQQLRYEEAQKHYLVILESNPSNAKVLNNLSWIYSQDKKTLRKAREMSSLAVKFAPSSAPILDTYGWILYLSGDLDESLVYVEKAWQENPENPTMGYHYAVLLHATGKSTRSKELLVELVDSEYDFLEKSDAVALYKSL</sequence>
<feature type="repeat" description="TPR" evidence="1">
    <location>
        <begin position="56"/>
        <end position="89"/>
    </location>
</feature>
<protein>
    <submittedName>
        <fullName evidence="3">Putative PEP-CTERM system TPR-repeat lipoprotein</fullName>
    </submittedName>
</protein>
<feature type="chain" id="PRO_5009943356" evidence="2">
    <location>
        <begin position="21"/>
        <end position="911"/>
    </location>
</feature>
<feature type="signal peptide" evidence="2">
    <location>
        <begin position="1"/>
        <end position="20"/>
    </location>
</feature>
<dbReference type="OrthoDB" id="9766710at2"/>
<keyword evidence="1" id="KW-0802">TPR repeat</keyword>
<dbReference type="RefSeq" id="WP_054341520.1">
    <property type="nucleotide sequence ID" value="NZ_FTOE01000004.1"/>
</dbReference>